<keyword evidence="1" id="KW-1133">Transmembrane helix</keyword>
<sequence>MIVVETITERELQKIKKKIANNFRDICLVMMLGALVFGLICGQIEVAIGAILLPLYFSLLMSYRHERPR</sequence>
<keyword evidence="1" id="KW-0472">Membrane</keyword>
<protein>
    <submittedName>
        <fullName evidence="2">Uncharacterized protein</fullName>
    </submittedName>
</protein>
<dbReference type="AlphaFoldDB" id="A0A1T4QRW3"/>
<dbReference type="EMBL" id="FUWZ01000002">
    <property type="protein sequence ID" value="SKA06434.1"/>
    <property type="molecule type" value="Genomic_DNA"/>
</dbReference>
<accession>A0A1T4QRW3</accession>
<reference evidence="3" key="1">
    <citation type="submission" date="2017-02" db="EMBL/GenBank/DDBJ databases">
        <authorList>
            <person name="Varghese N."/>
            <person name="Submissions S."/>
        </authorList>
    </citation>
    <scope>NUCLEOTIDE SEQUENCE [LARGE SCALE GENOMIC DNA]</scope>
    <source>
        <strain evidence="3">DSM 22224</strain>
    </source>
</reference>
<dbReference type="Proteomes" id="UP000190367">
    <property type="component" value="Unassembled WGS sequence"/>
</dbReference>
<gene>
    <name evidence="2" type="ORF">SAMN04488128_102553</name>
</gene>
<proteinExistence type="predicted"/>
<organism evidence="2 3">
    <name type="scientific">Chitinophaga eiseniae</name>
    <dbReference type="NCBI Taxonomy" id="634771"/>
    <lineage>
        <taxon>Bacteria</taxon>
        <taxon>Pseudomonadati</taxon>
        <taxon>Bacteroidota</taxon>
        <taxon>Chitinophagia</taxon>
        <taxon>Chitinophagales</taxon>
        <taxon>Chitinophagaceae</taxon>
        <taxon>Chitinophaga</taxon>
    </lineage>
</organism>
<dbReference type="STRING" id="634771.SAMN04488128_102553"/>
<evidence type="ECO:0000313" key="2">
    <source>
        <dbReference type="EMBL" id="SKA06434.1"/>
    </source>
</evidence>
<name>A0A1T4QRW3_9BACT</name>
<evidence type="ECO:0000313" key="3">
    <source>
        <dbReference type="Proteomes" id="UP000190367"/>
    </source>
</evidence>
<keyword evidence="1" id="KW-0812">Transmembrane</keyword>
<feature type="transmembrane region" description="Helical" evidence="1">
    <location>
        <begin position="21"/>
        <end position="40"/>
    </location>
</feature>
<feature type="transmembrane region" description="Helical" evidence="1">
    <location>
        <begin position="46"/>
        <end position="63"/>
    </location>
</feature>
<evidence type="ECO:0000256" key="1">
    <source>
        <dbReference type="SAM" id="Phobius"/>
    </source>
</evidence>
<keyword evidence="3" id="KW-1185">Reference proteome</keyword>